<proteinExistence type="predicted"/>
<reference evidence="1 2" key="1">
    <citation type="submission" date="2024-02" db="EMBL/GenBank/DDBJ databases">
        <authorList>
            <person name="Chen Y."/>
            <person name="Shah S."/>
            <person name="Dougan E. K."/>
            <person name="Thang M."/>
            <person name="Chan C."/>
        </authorList>
    </citation>
    <scope>NUCLEOTIDE SEQUENCE [LARGE SCALE GENOMIC DNA]</scope>
</reference>
<accession>A0ABP0KB44</accession>
<sequence length="200" mass="22358">DLGRYHSALDKALMKFHSLKMAEINKTIKELWQRVYRGRDIDYVAVRSDSDEADGEGGPVDSAATGRALRSYNYRVVMVCGDAELDMRGRCSAGQRVLCSLIIRLALADSFCVNCGVLALDEPTTNLDAANVRGLAEALAALIEARRAQSRFQLVLITHDEAFVNRLAQLQVCDWFYRIHKDDDSGCSKIEKQRIQLFGD</sequence>
<dbReference type="SUPFAM" id="SSF52540">
    <property type="entry name" value="P-loop containing nucleoside triphosphate hydrolases"/>
    <property type="match status" value="1"/>
</dbReference>
<gene>
    <name evidence="1" type="ORF">SCF082_LOCUS16169</name>
</gene>
<evidence type="ECO:0000313" key="1">
    <source>
        <dbReference type="EMBL" id="CAK9023347.1"/>
    </source>
</evidence>
<evidence type="ECO:0000313" key="2">
    <source>
        <dbReference type="Proteomes" id="UP001642464"/>
    </source>
</evidence>
<feature type="non-terminal residue" evidence="1">
    <location>
        <position position="1"/>
    </location>
</feature>
<dbReference type="Proteomes" id="UP001642464">
    <property type="component" value="Unassembled WGS sequence"/>
</dbReference>
<protein>
    <submittedName>
        <fullName evidence="1">DNA repair protein RAD50 (DNA recombination/repair protein)</fullName>
    </submittedName>
</protein>
<dbReference type="InterPro" id="IPR027417">
    <property type="entry name" value="P-loop_NTPase"/>
</dbReference>
<dbReference type="PANTHER" id="PTHR18867:SF12">
    <property type="entry name" value="DNA REPAIR PROTEIN RAD50"/>
    <property type="match status" value="1"/>
</dbReference>
<dbReference type="EMBL" id="CAXAMM010010436">
    <property type="protein sequence ID" value="CAK9023347.1"/>
    <property type="molecule type" value="Genomic_DNA"/>
</dbReference>
<dbReference type="Gene3D" id="3.40.50.300">
    <property type="entry name" value="P-loop containing nucleotide triphosphate hydrolases"/>
    <property type="match status" value="1"/>
</dbReference>
<dbReference type="PANTHER" id="PTHR18867">
    <property type="entry name" value="RAD50"/>
    <property type="match status" value="1"/>
</dbReference>
<comment type="caution">
    <text evidence="1">The sequence shown here is derived from an EMBL/GenBank/DDBJ whole genome shotgun (WGS) entry which is preliminary data.</text>
</comment>
<organism evidence="1 2">
    <name type="scientific">Durusdinium trenchii</name>
    <dbReference type="NCBI Taxonomy" id="1381693"/>
    <lineage>
        <taxon>Eukaryota</taxon>
        <taxon>Sar</taxon>
        <taxon>Alveolata</taxon>
        <taxon>Dinophyceae</taxon>
        <taxon>Suessiales</taxon>
        <taxon>Symbiodiniaceae</taxon>
        <taxon>Durusdinium</taxon>
    </lineage>
</organism>
<name>A0ABP0KB44_9DINO</name>
<keyword evidence="2" id="KW-1185">Reference proteome</keyword>